<name>M0D893_HALPD</name>
<dbReference type="Pfam" id="PF24336">
    <property type="entry name" value="DUF7504"/>
    <property type="match status" value="1"/>
</dbReference>
<sequence>MELTERVTRETRDAAGLLVLRPRSESGSDSTCKRLLAGGSRPVSLFGVCFSQSPARWYDDWVTALGGPPSNAAVVTTPDRATDDVPDGVAVETVPTPADLTHVGMQATRYTGLWTAGEGGDSHTEVLVSVDSLDLLLQYVSLETLYRFLHVLVGRLDTLGFDHRGTEDADGPRLGARGLFFLDPSTQDQQTVTTLESLFHGVLSYEDGGGWRLRTQ</sequence>
<organism evidence="1 2">
    <name type="scientific">Halogeometricum pallidum JCM 14848</name>
    <dbReference type="NCBI Taxonomy" id="1227487"/>
    <lineage>
        <taxon>Archaea</taxon>
        <taxon>Methanobacteriati</taxon>
        <taxon>Methanobacteriota</taxon>
        <taxon>Stenosarchaea group</taxon>
        <taxon>Halobacteria</taxon>
        <taxon>Halobacteriales</taxon>
        <taxon>Haloferacaceae</taxon>
        <taxon>Halogeometricum</taxon>
    </lineage>
</organism>
<dbReference type="InterPro" id="IPR055927">
    <property type="entry name" value="DUF7504"/>
</dbReference>
<dbReference type="EMBL" id="AOIV01000025">
    <property type="protein sequence ID" value="ELZ30379.1"/>
    <property type="molecule type" value="Genomic_DNA"/>
</dbReference>
<comment type="caution">
    <text evidence="1">The sequence shown here is derived from an EMBL/GenBank/DDBJ whole genome shotgun (WGS) entry which is preliminary data.</text>
</comment>
<dbReference type="RefSeq" id="WP_008386769.1">
    <property type="nucleotide sequence ID" value="NZ_AOIV01000025.1"/>
</dbReference>
<evidence type="ECO:0000313" key="2">
    <source>
        <dbReference type="Proteomes" id="UP000011513"/>
    </source>
</evidence>
<gene>
    <name evidence="1" type="ORF">C474_11221</name>
</gene>
<evidence type="ECO:0000313" key="1">
    <source>
        <dbReference type="EMBL" id="ELZ30379.1"/>
    </source>
</evidence>
<accession>M0D893</accession>
<dbReference type="eggNOG" id="arCOG02452">
    <property type="taxonomic scope" value="Archaea"/>
</dbReference>
<keyword evidence="2" id="KW-1185">Reference proteome</keyword>
<proteinExistence type="predicted"/>
<reference evidence="1 2" key="1">
    <citation type="journal article" date="2014" name="PLoS Genet.">
        <title>Phylogenetically driven sequencing of extremely halophilic archaea reveals strategies for static and dynamic osmo-response.</title>
        <authorList>
            <person name="Becker E.A."/>
            <person name="Seitzer P.M."/>
            <person name="Tritt A."/>
            <person name="Larsen D."/>
            <person name="Krusor M."/>
            <person name="Yao A.I."/>
            <person name="Wu D."/>
            <person name="Madern D."/>
            <person name="Eisen J.A."/>
            <person name="Darling A.E."/>
            <person name="Facciotti M.T."/>
        </authorList>
    </citation>
    <scope>NUCLEOTIDE SEQUENCE [LARGE SCALE GENOMIC DNA]</scope>
    <source>
        <strain evidence="1 2">JCM 14848</strain>
    </source>
</reference>
<dbReference type="AlphaFoldDB" id="M0D893"/>
<dbReference type="InParanoid" id="M0D893"/>
<protein>
    <submittedName>
        <fullName evidence="1">Uncharacterized protein</fullName>
    </submittedName>
</protein>
<dbReference type="OrthoDB" id="109251at2157"/>
<dbReference type="Proteomes" id="UP000011513">
    <property type="component" value="Unassembled WGS sequence"/>
</dbReference>